<dbReference type="AlphaFoldDB" id="A0A420HTP5"/>
<name>A0A420HTP5_9PEZI</name>
<gene>
    <name evidence="2" type="ORF">GcM3_161018</name>
</gene>
<comment type="caution">
    <text evidence="2">The sequence shown here is derived from an EMBL/GenBank/DDBJ whole genome shotgun (WGS) entry which is preliminary data.</text>
</comment>
<proteinExistence type="predicted"/>
<dbReference type="Proteomes" id="UP000283383">
    <property type="component" value="Unassembled WGS sequence"/>
</dbReference>
<accession>A0A420HTP5</accession>
<evidence type="ECO:0000313" key="2">
    <source>
        <dbReference type="EMBL" id="RKF60814.1"/>
    </source>
</evidence>
<reference evidence="2 3" key="1">
    <citation type="journal article" date="2018" name="BMC Genomics">
        <title>Comparative genome analyses reveal sequence features reflecting distinct modes of host-adaptation between dicot and monocot powdery mildew.</title>
        <authorList>
            <person name="Wu Y."/>
            <person name="Ma X."/>
            <person name="Pan Z."/>
            <person name="Kale S.D."/>
            <person name="Song Y."/>
            <person name="King H."/>
            <person name="Zhang Q."/>
            <person name="Presley C."/>
            <person name="Deng X."/>
            <person name="Wei C.I."/>
            <person name="Xiao S."/>
        </authorList>
    </citation>
    <scope>NUCLEOTIDE SEQUENCE [LARGE SCALE GENOMIC DNA]</scope>
    <source>
        <strain evidence="2">UMSG3</strain>
    </source>
</reference>
<keyword evidence="1" id="KW-0812">Transmembrane</keyword>
<feature type="transmembrane region" description="Helical" evidence="1">
    <location>
        <begin position="6"/>
        <end position="28"/>
    </location>
</feature>
<keyword evidence="1" id="KW-1133">Transmembrane helix</keyword>
<dbReference type="EMBL" id="MCBQ01016193">
    <property type="protein sequence ID" value="RKF60814.1"/>
    <property type="molecule type" value="Genomic_DNA"/>
</dbReference>
<organism evidence="2 3">
    <name type="scientific">Golovinomyces cichoracearum</name>
    <dbReference type="NCBI Taxonomy" id="62708"/>
    <lineage>
        <taxon>Eukaryota</taxon>
        <taxon>Fungi</taxon>
        <taxon>Dikarya</taxon>
        <taxon>Ascomycota</taxon>
        <taxon>Pezizomycotina</taxon>
        <taxon>Leotiomycetes</taxon>
        <taxon>Erysiphales</taxon>
        <taxon>Erysiphaceae</taxon>
        <taxon>Golovinomyces</taxon>
    </lineage>
</organism>
<protein>
    <submittedName>
        <fullName evidence="2">Putative integral membrane protein</fullName>
    </submittedName>
</protein>
<keyword evidence="1" id="KW-0472">Membrane</keyword>
<keyword evidence="3" id="KW-1185">Reference proteome</keyword>
<evidence type="ECO:0000256" key="1">
    <source>
        <dbReference type="SAM" id="Phobius"/>
    </source>
</evidence>
<sequence length="191" mass="20628">MKYEPILVPVISLIAALVALILSVIVVVGNGKDESLQKFTTLSVNASTFLQDAVQVKDSPKNGSKRSEKRSVEDLVKELPSLLSPTLNLKSDSFGLGTQPKPTNTTPEAGDDLFGELFDPVLGLFGNKLNSAMNSFTSELKQSLGIRQWYGLYLGTLCSADFSPNFKDPDVTLSNLRCKPVGGFTSDPIFP</sequence>
<evidence type="ECO:0000313" key="3">
    <source>
        <dbReference type="Proteomes" id="UP000283383"/>
    </source>
</evidence>